<name>E8KGZ0_9PAST</name>
<reference evidence="1 2" key="1">
    <citation type="submission" date="2011-01" db="EMBL/GenBank/DDBJ databases">
        <authorList>
            <person name="Muzny D."/>
            <person name="Qin X."/>
            <person name="Deng J."/>
            <person name="Jiang H."/>
            <person name="Liu Y."/>
            <person name="Qu J."/>
            <person name="Song X.-Z."/>
            <person name="Zhang L."/>
            <person name="Thornton R."/>
            <person name="Coyle M."/>
            <person name="Francisco L."/>
            <person name="Jackson L."/>
            <person name="Javaid M."/>
            <person name="Korchina V."/>
            <person name="Kovar C."/>
            <person name="Mata R."/>
            <person name="Mathew T."/>
            <person name="Ngo R."/>
            <person name="Nguyen L."/>
            <person name="Nguyen N."/>
            <person name="Okwuonu G."/>
            <person name="Ongeri F."/>
            <person name="Pham C."/>
            <person name="Simmons D."/>
            <person name="Wilczek-Boney K."/>
            <person name="Hale W."/>
            <person name="Jakkamsetti A."/>
            <person name="Pham P."/>
            <person name="Ruth R."/>
            <person name="San Lucas F."/>
            <person name="Warren J."/>
            <person name="Zhang J."/>
            <person name="Zhao Z."/>
            <person name="Zhou C."/>
            <person name="Zhu D."/>
            <person name="Lee S."/>
            <person name="Bess C."/>
            <person name="Blankenburg K."/>
            <person name="Forbes L."/>
            <person name="Fu Q."/>
            <person name="Gubbala S."/>
            <person name="Hirani K."/>
            <person name="Jayaseelan J.C."/>
            <person name="Lara F."/>
            <person name="Munidasa M."/>
            <person name="Palculict T."/>
            <person name="Patil S."/>
            <person name="Pu L.-L."/>
            <person name="Saada N."/>
            <person name="Tang L."/>
            <person name="Weissenberger G."/>
            <person name="Zhu Y."/>
            <person name="Hemphill L."/>
            <person name="Shang Y."/>
            <person name="Youmans B."/>
            <person name="Ayvaz T."/>
            <person name="Ross M."/>
            <person name="Santibanez J."/>
            <person name="Aqrawi P."/>
            <person name="Gross S."/>
            <person name="Joshi V."/>
            <person name="Fowler G."/>
            <person name="Nazareth L."/>
            <person name="Reid J."/>
            <person name="Worley K."/>
            <person name="Petrosino J."/>
            <person name="Highlander S."/>
            <person name="Gibbs R."/>
        </authorList>
    </citation>
    <scope>NUCLEOTIDE SEQUENCE [LARGE SCALE GENOMIC DNA]</scope>
    <source>
        <strain evidence="1 2">ATCC 25976</strain>
    </source>
</reference>
<sequence length="67" mass="7929">MKLSRFFRRSYIEWVYDMFGLPEVPVLEAENPEPNFVIEVTGYNDLMIPIAEISPITYPEYANSFMF</sequence>
<keyword evidence="2" id="KW-1185">Reference proteome</keyword>
<dbReference type="RefSeq" id="WP_005622727.1">
    <property type="nucleotide sequence ID" value="NZ_GL831080.1"/>
</dbReference>
<evidence type="ECO:0000313" key="2">
    <source>
        <dbReference type="Proteomes" id="UP000005467"/>
    </source>
</evidence>
<accession>E8KGZ0</accession>
<dbReference type="EMBL" id="AEVG01000073">
    <property type="protein sequence ID" value="EFX91841.1"/>
    <property type="molecule type" value="Genomic_DNA"/>
</dbReference>
<dbReference type="AlphaFoldDB" id="E8KGZ0"/>
<organism evidence="1 2">
    <name type="scientific">Actinobacillus ureae ATCC 25976</name>
    <dbReference type="NCBI Taxonomy" id="887324"/>
    <lineage>
        <taxon>Bacteria</taxon>
        <taxon>Pseudomonadati</taxon>
        <taxon>Pseudomonadota</taxon>
        <taxon>Gammaproteobacteria</taxon>
        <taxon>Pasteurellales</taxon>
        <taxon>Pasteurellaceae</taxon>
        <taxon>Actinobacillus</taxon>
    </lineage>
</organism>
<proteinExistence type="predicted"/>
<evidence type="ECO:0000313" key="1">
    <source>
        <dbReference type="EMBL" id="EFX91841.1"/>
    </source>
</evidence>
<gene>
    <name evidence="1" type="ORF">HMPREF0027_1107</name>
</gene>
<dbReference type="HOGENOM" id="CLU_2802776_0_0_6"/>
<protein>
    <submittedName>
        <fullName evidence="1">Uncharacterized protein</fullName>
    </submittedName>
</protein>
<comment type="caution">
    <text evidence="1">The sequence shown here is derived from an EMBL/GenBank/DDBJ whole genome shotgun (WGS) entry which is preliminary data.</text>
</comment>
<dbReference type="Proteomes" id="UP000005467">
    <property type="component" value="Unassembled WGS sequence"/>
</dbReference>